<dbReference type="AlphaFoldDB" id="A0AA37LWC1"/>
<protein>
    <recommendedName>
        <fullName evidence="4">Ec8 protein</fullName>
    </recommendedName>
</protein>
<gene>
    <name evidence="2" type="ORF">ColLi_10628</name>
</gene>
<keyword evidence="1" id="KW-0732">Signal</keyword>
<evidence type="ECO:0008006" key="4">
    <source>
        <dbReference type="Google" id="ProtNLM"/>
    </source>
</evidence>
<organism evidence="2 3">
    <name type="scientific">Colletotrichum liriopes</name>
    <dbReference type="NCBI Taxonomy" id="708192"/>
    <lineage>
        <taxon>Eukaryota</taxon>
        <taxon>Fungi</taxon>
        <taxon>Dikarya</taxon>
        <taxon>Ascomycota</taxon>
        <taxon>Pezizomycotina</taxon>
        <taxon>Sordariomycetes</taxon>
        <taxon>Hypocreomycetidae</taxon>
        <taxon>Glomerellales</taxon>
        <taxon>Glomerellaceae</taxon>
        <taxon>Colletotrichum</taxon>
        <taxon>Colletotrichum spaethianum species complex</taxon>
    </lineage>
</organism>
<sequence>MVSAKSLLIATLVSSVIATPLNALNSTNVNLEIVDKVPVVESREKASYFPEVPNGGYGGGGGGGDGANCNYAEKTRLDQEIQNRYQLKDRLDSEIKRREAMKDQLDEQIRRKQGGYN</sequence>
<comment type="caution">
    <text evidence="2">The sequence shown here is derived from an EMBL/GenBank/DDBJ whole genome shotgun (WGS) entry which is preliminary data.</text>
</comment>
<proteinExistence type="predicted"/>
<accession>A0AA37LWC1</accession>
<evidence type="ECO:0000313" key="2">
    <source>
        <dbReference type="EMBL" id="GJC87790.1"/>
    </source>
</evidence>
<feature type="chain" id="PRO_5041342889" description="Ec8 protein" evidence="1">
    <location>
        <begin position="19"/>
        <end position="117"/>
    </location>
</feature>
<dbReference type="Proteomes" id="UP001055172">
    <property type="component" value="Unassembled WGS sequence"/>
</dbReference>
<name>A0AA37LWC1_9PEZI</name>
<evidence type="ECO:0000313" key="3">
    <source>
        <dbReference type="Proteomes" id="UP001055172"/>
    </source>
</evidence>
<evidence type="ECO:0000256" key="1">
    <source>
        <dbReference type="SAM" id="SignalP"/>
    </source>
</evidence>
<feature type="signal peptide" evidence="1">
    <location>
        <begin position="1"/>
        <end position="18"/>
    </location>
</feature>
<dbReference type="EMBL" id="BPPX01000028">
    <property type="protein sequence ID" value="GJC87790.1"/>
    <property type="molecule type" value="Genomic_DNA"/>
</dbReference>
<keyword evidence="3" id="KW-1185">Reference proteome</keyword>
<reference evidence="2 3" key="1">
    <citation type="submission" date="2021-07" db="EMBL/GenBank/DDBJ databases">
        <title>Genome data of Colletotrichum spaethianum.</title>
        <authorList>
            <person name="Utami Y.D."/>
            <person name="Hiruma K."/>
        </authorList>
    </citation>
    <scope>NUCLEOTIDE SEQUENCE [LARGE SCALE GENOMIC DNA]</scope>
    <source>
        <strain evidence="2 3">MAFF 242679</strain>
    </source>
</reference>